<accession>A0A0C3LJG8</accession>
<name>A0A0C3LJG8_9AGAM</name>
<gene>
    <name evidence="1" type="ORF">M407DRAFT_240798</name>
</gene>
<reference evidence="2" key="2">
    <citation type="submission" date="2015-01" db="EMBL/GenBank/DDBJ databases">
        <title>Evolutionary Origins and Diversification of the Mycorrhizal Mutualists.</title>
        <authorList>
            <consortium name="DOE Joint Genome Institute"/>
            <consortium name="Mycorrhizal Genomics Consortium"/>
            <person name="Kohler A."/>
            <person name="Kuo A."/>
            <person name="Nagy L.G."/>
            <person name="Floudas D."/>
            <person name="Copeland A."/>
            <person name="Barry K.W."/>
            <person name="Cichocki N."/>
            <person name="Veneault-Fourrey C."/>
            <person name="LaButti K."/>
            <person name="Lindquist E.A."/>
            <person name="Lipzen A."/>
            <person name="Lundell T."/>
            <person name="Morin E."/>
            <person name="Murat C."/>
            <person name="Riley R."/>
            <person name="Ohm R."/>
            <person name="Sun H."/>
            <person name="Tunlid A."/>
            <person name="Henrissat B."/>
            <person name="Grigoriev I.V."/>
            <person name="Hibbett D.S."/>
            <person name="Martin F."/>
        </authorList>
    </citation>
    <scope>NUCLEOTIDE SEQUENCE [LARGE SCALE GENOMIC DNA]</scope>
    <source>
        <strain evidence="2">MUT 4182</strain>
    </source>
</reference>
<evidence type="ECO:0000313" key="2">
    <source>
        <dbReference type="Proteomes" id="UP000054248"/>
    </source>
</evidence>
<dbReference type="HOGENOM" id="CLU_187308_0_0_1"/>
<dbReference type="AlphaFoldDB" id="A0A0C3LJG8"/>
<organism evidence="1 2">
    <name type="scientific">Tulasnella calospora MUT 4182</name>
    <dbReference type="NCBI Taxonomy" id="1051891"/>
    <lineage>
        <taxon>Eukaryota</taxon>
        <taxon>Fungi</taxon>
        <taxon>Dikarya</taxon>
        <taxon>Basidiomycota</taxon>
        <taxon>Agaricomycotina</taxon>
        <taxon>Agaricomycetes</taxon>
        <taxon>Cantharellales</taxon>
        <taxon>Tulasnellaceae</taxon>
        <taxon>Tulasnella</taxon>
    </lineage>
</organism>
<dbReference type="Proteomes" id="UP000054248">
    <property type="component" value="Unassembled WGS sequence"/>
</dbReference>
<evidence type="ECO:0000313" key="1">
    <source>
        <dbReference type="EMBL" id="KIO34228.1"/>
    </source>
</evidence>
<sequence>MESREQLISMLRSRYGQANSEGEPGLRRPTSLRSVELRGRMRTQGLVEEIMEILGEARVFWANE</sequence>
<dbReference type="EMBL" id="KN822944">
    <property type="protein sequence ID" value="KIO34228.1"/>
    <property type="molecule type" value="Genomic_DNA"/>
</dbReference>
<reference evidence="1 2" key="1">
    <citation type="submission" date="2014-04" db="EMBL/GenBank/DDBJ databases">
        <authorList>
            <consortium name="DOE Joint Genome Institute"/>
            <person name="Kuo A."/>
            <person name="Girlanda M."/>
            <person name="Perotto S."/>
            <person name="Kohler A."/>
            <person name="Nagy L.G."/>
            <person name="Floudas D."/>
            <person name="Copeland A."/>
            <person name="Barry K.W."/>
            <person name="Cichocki N."/>
            <person name="Veneault-Fourrey C."/>
            <person name="LaButti K."/>
            <person name="Lindquist E.A."/>
            <person name="Lipzen A."/>
            <person name="Lundell T."/>
            <person name="Morin E."/>
            <person name="Murat C."/>
            <person name="Sun H."/>
            <person name="Tunlid A."/>
            <person name="Henrissat B."/>
            <person name="Grigoriev I.V."/>
            <person name="Hibbett D.S."/>
            <person name="Martin F."/>
            <person name="Nordberg H.P."/>
            <person name="Cantor M.N."/>
            <person name="Hua S.X."/>
        </authorList>
    </citation>
    <scope>NUCLEOTIDE SEQUENCE [LARGE SCALE GENOMIC DNA]</scope>
    <source>
        <strain evidence="1 2">MUT 4182</strain>
    </source>
</reference>
<proteinExistence type="predicted"/>
<keyword evidence="2" id="KW-1185">Reference proteome</keyword>
<protein>
    <submittedName>
        <fullName evidence="1">Uncharacterized protein</fullName>
    </submittedName>
</protein>